<evidence type="ECO:0000313" key="2">
    <source>
        <dbReference type="EMBL" id="MBB4620991.1"/>
    </source>
</evidence>
<dbReference type="PROSITE" id="PS51257">
    <property type="entry name" value="PROKAR_LIPOPROTEIN"/>
    <property type="match status" value="1"/>
</dbReference>
<organism evidence="2 3">
    <name type="scientific">Parabacteroides faecis</name>
    <dbReference type="NCBI Taxonomy" id="1217282"/>
    <lineage>
        <taxon>Bacteria</taxon>
        <taxon>Pseudomonadati</taxon>
        <taxon>Bacteroidota</taxon>
        <taxon>Bacteroidia</taxon>
        <taxon>Bacteroidales</taxon>
        <taxon>Tannerellaceae</taxon>
        <taxon>Parabacteroides</taxon>
    </lineage>
</organism>
<protein>
    <recommendedName>
        <fullName evidence="4">Major fimbrial subunit protein N-terminal domain-containing protein</fullName>
    </recommendedName>
</protein>
<sequence>MKYRLRNTFFFSLLLVFLFACSNEEPDGLLPGDTKTVDFRLMLSASQEENSQNTTQYEGMRNILVVITDNDGKILQREEEDLQWEEGKEAILEEGFSMEVPKEAAYVYAFSNLNSPLLENNENILEALEVGKTLPVSFDEQGVLNGSIPDAKIKNDVKIVVDERNSIPMSSHPHKLESEMVEIPLYRMIAKVKMSIENKTAGEVAVSKMTLEKFQNDRKIYMLPYKSLENIKEEDIPLFPDNDATEFSDVDKIFFEQDEESSFELATADKREAIFYVHESMLDGQDNIKVQTTIQRQEEKEQNLTGVTHFTYVRRNDLLIIPLVISDYSLEVTVSEQRAPIGGYPFTYEMSLVPSLAYSIKNSGELTIKLALIQQNLDGTGGSGVQFTTKDWQLTSDGNDAITWKDSQPNEGNEVTQVTLMVHKQGSAQLSFTAVTENNKEISYTIELIYK</sequence>
<keyword evidence="1" id="KW-0732">Signal</keyword>
<gene>
    <name evidence="2" type="ORF">GGQ57_000885</name>
</gene>
<proteinExistence type="predicted"/>
<evidence type="ECO:0000256" key="1">
    <source>
        <dbReference type="SAM" id="SignalP"/>
    </source>
</evidence>
<evidence type="ECO:0000313" key="3">
    <source>
        <dbReference type="Proteomes" id="UP000533637"/>
    </source>
</evidence>
<keyword evidence="3" id="KW-1185">Reference proteome</keyword>
<dbReference type="Proteomes" id="UP000533637">
    <property type="component" value="Unassembled WGS sequence"/>
</dbReference>
<feature type="signal peptide" evidence="1">
    <location>
        <begin position="1"/>
        <end position="22"/>
    </location>
</feature>
<feature type="chain" id="PRO_5047405693" description="Major fimbrial subunit protein N-terminal domain-containing protein" evidence="1">
    <location>
        <begin position="23"/>
        <end position="451"/>
    </location>
</feature>
<evidence type="ECO:0008006" key="4">
    <source>
        <dbReference type="Google" id="ProtNLM"/>
    </source>
</evidence>
<dbReference type="EMBL" id="JACHOC010000002">
    <property type="protein sequence ID" value="MBB4620991.1"/>
    <property type="molecule type" value="Genomic_DNA"/>
</dbReference>
<comment type="caution">
    <text evidence="2">The sequence shown here is derived from an EMBL/GenBank/DDBJ whole genome shotgun (WGS) entry which is preliminary data.</text>
</comment>
<dbReference type="RefSeq" id="WP_183669154.1">
    <property type="nucleotide sequence ID" value="NZ_BMPB01000003.1"/>
</dbReference>
<reference evidence="2 3" key="1">
    <citation type="submission" date="2020-08" db="EMBL/GenBank/DDBJ databases">
        <title>Genomic Encyclopedia of Type Strains, Phase IV (KMG-IV): sequencing the most valuable type-strain genomes for metagenomic binning, comparative biology and taxonomic classification.</title>
        <authorList>
            <person name="Goeker M."/>
        </authorList>
    </citation>
    <scope>NUCLEOTIDE SEQUENCE [LARGE SCALE GENOMIC DNA]</scope>
    <source>
        <strain evidence="2 3">DSM 102983</strain>
    </source>
</reference>
<name>A0ABR6KHK6_9BACT</name>
<accession>A0ABR6KHK6</accession>